<comment type="caution">
    <text evidence="1">The sequence shown here is derived from an EMBL/GenBank/DDBJ whole genome shotgun (WGS) entry which is preliminary data.</text>
</comment>
<dbReference type="Proteomes" id="UP000054632">
    <property type="component" value="Unassembled WGS sequence"/>
</dbReference>
<dbReference type="AlphaFoldDB" id="A0A0V1DND3"/>
<accession>A0A0V1DND3</accession>
<evidence type="ECO:0000313" key="1">
    <source>
        <dbReference type="EMBL" id="KRY63055.1"/>
    </source>
</evidence>
<protein>
    <submittedName>
        <fullName evidence="1">Uncharacterized protein</fullName>
    </submittedName>
</protein>
<gene>
    <name evidence="1" type="ORF">T4A_8712</name>
    <name evidence="2" type="ORF">T4A_9427</name>
</gene>
<proteinExistence type="predicted"/>
<organism evidence="1 3">
    <name type="scientific">Trichinella pseudospiralis</name>
    <name type="common">Parasitic roundworm</name>
    <dbReference type="NCBI Taxonomy" id="6337"/>
    <lineage>
        <taxon>Eukaryota</taxon>
        <taxon>Metazoa</taxon>
        <taxon>Ecdysozoa</taxon>
        <taxon>Nematoda</taxon>
        <taxon>Enoplea</taxon>
        <taxon>Dorylaimia</taxon>
        <taxon>Trichinellida</taxon>
        <taxon>Trichinellidae</taxon>
        <taxon>Trichinella</taxon>
    </lineage>
</organism>
<sequence>MVSKSIVRHLQHSCYCFATVSAFAYCIEHSIEPIVGAVVE</sequence>
<reference evidence="1 3" key="1">
    <citation type="submission" date="2015-01" db="EMBL/GenBank/DDBJ databases">
        <title>Evolution of Trichinella species and genotypes.</title>
        <authorList>
            <person name="Korhonen P.K."/>
            <person name="Edoardo P."/>
            <person name="Giuseppe L.R."/>
            <person name="Gasser R.B."/>
        </authorList>
    </citation>
    <scope>NUCLEOTIDE SEQUENCE [LARGE SCALE GENOMIC DNA]</scope>
    <source>
        <strain evidence="1">ISS13</strain>
    </source>
</reference>
<name>A0A0V1DND3_TRIPS</name>
<evidence type="ECO:0000313" key="3">
    <source>
        <dbReference type="Proteomes" id="UP000054632"/>
    </source>
</evidence>
<dbReference type="EMBL" id="JYDR01000964">
    <property type="protein sequence ID" value="KRY63700.1"/>
    <property type="molecule type" value="Genomic_DNA"/>
</dbReference>
<dbReference type="EMBL" id="JYDR01001588">
    <property type="protein sequence ID" value="KRY63055.1"/>
    <property type="molecule type" value="Genomic_DNA"/>
</dbReference>
<evidence type="ECO:0000313" key="2">
    <source>
        <dbReference type="EMBL" id="KRY63700.1"/>
    </source>
</evidence>